<gene>
    <name evidence="1" type="ORF">NEMVEDRAFT_v1g117678</name>
</gene>
<evidence type="ECO:0000313" key="2">
    <source>
        <dbReference type="Proteomes" id="UP000001593"/>
    </source>
</evidence>
<protein>
    <submittedName>
        <fullName evidence="1">Uncharacterized protein</fullName>
    </submittedName>
</protein>
<proteinExistence type="predicted"/>
<name>A7SGP1_NEMVE</name>
<organism evidence="1 2">
    <name type="scientific">Nematostella vectensis</name>
    <name type="common">Starlet sea anemone</name>
    <dbReference type="NCBI Taxonomy" id="45351"/>
    <lineage>
        <taxon>Eukaryota</taxon>
        <taxon>Metazoa</taxon>
        <taxon>Cnidaria</taxon>
        <taxon>Anthozoa</taxon>
        <taxon>Hexacorallia</taxon>
        <taxon>Actiniaria</taxon>
        <taxon>Edwardsiidae</taxon>
        <taxon>Nematostella</taxon>
    </lineage>
</organism>
<dbReference type="EMBL" id="DS469654">
    <property type="protein sequence ID" value="EDO37124.1"/>
    <property type="molecule type" value="Genomic_DNA"/>
</dbReference>
<dbReference type="AlphaFoldDB" id="A7SGP1"/>
<accession>A7SGP1</accession>
<evidence type="ECO:0000313" key="1">
    <source>
        <dbReference type="EMBL" id="EDO37124.1"/>
    </source>
</evidence>
<dbReference type="InParanoid" id="A7SGP1"/>
<keyword evidence="2" id="KW-1185">Reference proteome</keyword>
<dbReference type="Proteomes" id="UP000001593">
    <property type="component" value="Unassembled WGS sequence"/>
</dbReference>
<sequence>YTIAHTTPLVTLYHRPHNIFIHAIPSPTQHPYSRYTIAHTTSLVTLYHRPHNTFSHAIPSPTQHL</sequence>
<reference evidence="1 2" key="1">
    <citation type="journal article" date="2007" name="Science">
        <title>Sea anemone genome reveals ancestral eumetazoan gene repertoire and genomic organization.</title>
        <authorList>
            <person name="Putnam N.H."/>
            <person name="Srivastava M."/>
            <person name="Hellsten U."/>
            <person name="Dirks B."/>
            <person name="Chapman J."/>
            <person name="Salamov A."/>
            <person name="Terry A."/>
            <person name="Shapiro H."/>
            <person name="Lindquist E."/>
            <person name="Kapitonov V.V."/>
            <person name="Jurka J."/>
            <person name="Genikhovich G."/>
            <person name="Grigoriev I.V."/>
            <person name="Lucas S.M."/>
            <person name="Steele R.E."/>
            <person name="Finnerty J.R."/>
            <person name="Technau U."/>
            <person name="Martindale M.Q."/>
            <person name="Rokhsar D.S."/>
        </authorList>
    </citation>
    <scope>NUCLEOTIDE SEQUENCE [LARGE SCALE GENOMIC DNA]</scope>
    <source>
        <strain evidence="2">CH2 X CH6</strain>
    </source>
</reference>
<dbReference type="HOGENOM" id="CLU_2856341_0_0_1"/>
<feature type="non-terminal residue" evidence="1">
    <location>
        <position position="1"/>
    </location>
</feature>